<dbReference type="KEGG" id="sphv:F9278_01100"/>
<evidence type="ECO:0000256" key="2">
    <source>
        <dbReference type="ARBA" id="ARBA00022448"/>
    </source>
</evidence>
<keyword evidence="4 7" id="KW-0812">Transmembrane</keyword>
<dbReference type="EMBL" id="CP045096">
    <property type="protein sequence ID" value="QFQ95020.1"/>
    <property type="molecule type" value="Genomic_DNA"/>
</dbReference>
<evidence type="ECO:0000313" key="10">
    <source>
        <dbReference type="Proteomes" id="UP000327294"/>
    </source>
</evidence>
<evidence type="ECO:0000256" key="4">
    <source>
        <dbReference type="ARBA" id="ARBA00022692"/>
    </source>
</evidence>
<feature type="domain" description="Major facilitator superfamily (MFS) profile" evidence="8">
    <location>
        <begin position="1"/>
        <end position="392"/>
    </location>
</feature>
<evidence type="ECO:0000256" key="5">
    <source>
        <dbReference type="ARBA" id="ARBA00022989"/>
    </source>
</evidence>
<feature type="transmembrane region" description="Helical" evidence="7">
    <location>
        <begin position="303"/>
        <end position="328"/>
    </location>
</feature>
<gene>
    <name evidence="9" type="ORF">F9278_01100</name>
</gene>
<keyword evidence="10" id="KW-1185">Reference proteome</keyword>
<dbReference type="InterPro" id="IPR036259">
    <property type="entry name" value="MFS_trans_sf"/>
</dbReference>
<reference evidence="9 10" key="1">
    <citation type="submission" date="2019-10" db="EMBL/GenBank/DDBJ databases">
        <title>Streptomyces sp. strain GY16 isolated from leaves of Broussonetia papyrifera.</title>
        <authorList>
            <person name="Mo P."/>
        </authorList>
    </citation>
    <scope>NUCLEOTIDE SEQUENCE [LARGE SCALE GENOMIC DNA]</scope>
    <source>
        <strain evidence="9 10">GY16</strain>
    </source>
</reference>
<dbReference type="Gene3D" id="1.20.1250.20">
    <property type="entry name" value="MFS general substrate transporter like domains"/>
    <property type="match status" value="1"/>
</dbReference>
<dbReference type="InterPro" id="IPR050171">
    <property type="entry name" value="MFS_Transporters"/>
</dbReference>
<keyword evidence="6 7" id="KW-0472">Membrane</keyword>
<evidence type="ECO:0000256" key="1">
    <source>
        <dbReference type="ARBA" id="ARBA00004651"/>
    </source>
</evidence>
<evidence type="ECO:0000259" key="8">
    <source>
        <dbReference type="PROSITE" id="PS50850"/>
    </source>
</evidence>
<dbReference type="Pfam" id="PF07690">
    <property type="entry name" value="MFS_1"/>
    <property type="match status" value="1"/>
</dbReference>
<keyword evidence="2" id="KW-0813">Transport</keyword>
<dbReference type="Proteomes" id="UP000327294">
    <property type="component" value="Chromosome"/>
</dbReference>
<accession>A0A5P8JWF4</accession>
<evidence type="ECO:0000256" key="7">
    <source>
        <dbReference type="SAM" id="Phobius"/>
    </source>
</evidence>
<evidence type="ECO:0000256" key="3">
    <source>
        <dbReference type="ARBA" id="ARBA00022475"/>
    </source>
</evidence>
<feature type="transmembrane region" description="Helical" evidence="7">
    <location>
        <begin position="211"/>
        <end position="238"/>
    </location>
</feature>
<feature type="transmembrane region" description="Helical" evidence="7">
    <location>
        <begin position="76"/>
        <end position="99"/>
    </location>
</feature>
<dbReference type="SUPFAM" id="SSF103473">
    <property type="entry name" value="MFS general substrate transporter"/>
    <property type="match status" value="1"/>
</dbReference>
<keyword evidence="5 7" id="KW-1133">Transmembrane helix</keyword>
<dbReference type="AlphaFoldDB" id="A0A5P8JWF4"/>
<feature type="transmembrane region" description="Helical" evidence="7">
    <location>
        <begin position="244"/>
        <end position="264"/>
    </location>
</feature>
<feature type="transmembrane region" description="Helical" evidence="7">
    <location>
        <begin position="105"/>
        <end position="123"/>
    </location>
</feature>
<dbReference type="GO" id="GO:0005886">
    <property type="term" value="C:plasma membrane"/>
    <property type="evidence" value="ECO:0007669"/>
    <property type="project" value="UniProtKB-SubCell"/>
</dbReference>
<sequence>MDGDLGRWRRCLLGGAVFAVCMAGTTLPTPLYGLYQEKFGFSELTVTVVYAVYAFGVIGVLLLAGNASDTVGRRPVLLWGLGFAAASAVCFLCATALGWLYVGRLMSGLSAGLFTGAATAYVMELAPPGGASRATFVATAANMGGLGCGPLLAGVLAQYADWPLYLPFAVHLALVVCSAAVLLRLPETVRERRPLSAVRPQRPSPPPRVRVVFGPAAAASFVGFALFGVFTSVSPAFLAQSLDVTNHAVSGLIVALAFFASTAGQLAAGRVGMSRSLPLGCAGLLAGLALLAGALRWELLPLVVLSAVVGGVGQGLAFRGALSAVAAASDADRRAAVISALFVVAYTGISVPVIGVGLLAEPIGLEGAGLVFIACMTLLVSVAGIYLLRRPVPAPETERAH</sequence>
<feature type="transmembrane region" description="Helical" evidence="7">
    <location>
        <begin position="367"/>
        <end position="388"/>
    </location>
</feature>
<proteinExistence type="predicted"/>
<organism evidence="9 10">
    <name type="scientific">Streptomyces phaeolivaceus</name>
    <dbReference type="NCBI Taxonomy" id="2653200"/>
    <lineage>
        <taxon>Bacteria</taxon>
        <taxon>Bacillati</taxon>
        <taxon>Actinomycetota</taxon>
        <taxon>Actinomycetes</taxon>
        <taxon>Kitasatosporales</taxon>
        <taxon>Streptomycetaceae</taxon>
        <taxon>Streptomyces</taxon>
    </lineage>
</organism>
<dbReference type="GO" id="GO:0022857">
    <property type="term" value="F:transmembrane transporter activity"/>
    <property type="evidence" value="ECO:0007669"/>
    <property type="project" value="InterPro"/>
</dbReference>
<comment type="subcellular location">
    <subcellularLocation>
        <location evidence="1">Cell membrane</location>
        <topology evidence="1">Multi-pass membrane protein</topology>
    </subcellularLocation>
</comment>
<dbReference type="RefSeq" id="WP_152166555.1">
    <property type="nucleotide sequence ID" value="NZ_CP045096.1"/>
</dbReference>
<name>A0A5P8JWF4_9ACTN</name>
<feature type="transmembrane region" description="Helical" evidence="7">
    <location>
        <begin position="276"/>
        <end position="297"/>
    </location>
</feature>
<feature type="transmembrane region" description="Helical" evidence="7">
    <location>
        <begin position="135"/>
        <end position="156"/>
    </location>
</feature>
<dbReference type="PANTHER" id="PTHR23517:SF13">
    <property type="entry name" value="MAJOR FACILITATOR SUPERFAMILY MFS_1"/>
    <property type="match status" value="1"/>
</dbReference>
<evidence type="ECO:0000313" key="9">
    <source>
        <dbReference type="EMBL" id="QFQ95020.1"/>
    </source>
</evidence>
<evidence type="ECO:0000256" key="6">
    <source>
        <dbReference type="ARBA" id="ARBA00023136"/>
    </source>
</evidence>
<dbReference type="PANTHER" id="PTHR23517">
    <property type="entry name" value="RESISTANCE PROTEIN MDTM, PUTATIVE-RELATED-RELATED"/>
    <property type="match status" value="1"/>
</dbReference>
<dbReference type="PROSITE" id="PS50850">
    <property type="entry name" value="MFS"/>
    <property type="match status" value="1"/>
</dbReference>
<feature type="transmembrane region" description="Helical" evidence="7">
    <location>
        <begin position="335"/>
        <end position="355"/>
    </location>
</feature>
<keyword evidence="3" id="KW-1003">Cell membrane</keyword>
<feature type="transmembrane region" description="Helical" evidence="7">
    <location>
        <begin position="44"/>
        <end position="64"/>
    </location>
</feature>
<feature type="transmembrane region" description="Helical" evidence="7">
    <location>
        <begin position="12"/>
        <end position="32"/>
    </location>
</feature>
<protein>
    <submittedName>
        <fullName evidence="9">MFS transporter</fullName>
    </submittedName>
</protein>
<dbReference type="InterPro" id="IPR020846">
    <property type="entry name" value="MFS_dom"/>
</dbReference>
<feature type="transmembrane region" description="Helical" evidence="7">
    <location>
        <begin position="162"/>
        <end position="183"/>
    </location>
</feature>
<dbReference type="InterPro" id="IPR011701">
    <property type="entry name" value="MFS"/>
</dbReference>